<sequence length="325" mass="34001">MITRRSGLAALASGLTLATRPVLAQEHYPDHPPRLVVPYGAGSATDLIARQLAGKVGDLLGQRPVVENRAGAGGIVGAEFVAHGPPDGYTMLFAGSQTHAININLYQRLPYDPVADFTPIARVASQPLVLVVHPNVPAHSVAELIALAKARPGQLNYASSGIGTSAHLSGSTLRSQAGIDIVHVPYSGGGQLFTDLLSGATSMMFYPYQALRPHVEAGKLRVLASTGATRPAWLANVPTMVEAGFPDFVLTAWFGVFGPAGMAAARVETVSDAIRRAVADPEILAAFTVSGTDALYAPPAEFKTFIASEIQRYAKVVADSGAKVE</sequence>
<dbReference type="AlphaFoldDB" id="A0A2W7I227"/>
<dbReference type="Gene3D" id="3.40.190.10">
    <property type="entry name" value="Periplasmic binding protein-like II"/>
    <property type="match status" value="1"/>
</dbReference>
<dbReference type="Pfam" id="PF03401">
    <property type="entry name" value="TctC"/>
    <property type="match status" value="1"/>
</dbReference>
<dbReference type="RefSeq" id="WP_111400131.1">
    <property type="nucleotide sequence ID" value="NZ_QKYU01000030.1"/>
</dbReference>
<dbReference type="InterPro" id="IPR042100">
    <property type="entry name" value="Bug_dom1"/>
</dbReference>
<keyword evidence="2" id="KW-0732">Signal</keyword>
<keyword evidence="3" id="KW-0675">Receptor</keyword>
<proteinExistence type="inferred from homology"/>
<feature type="chain" id="PRO_5015957277" evidence="2">
    <location>
        <begin position="25"/>
        <end position="325"/>
    </location>
</feature>
<evidence type="ECO:0000313" key="3">
    <source>
        <dbReference type="EMBL" id="PZW39305.1"/>
    </source>
</evidence>
<feature type="signal peptide" evidence="2">
    <location>
        <begin position="1"/>
        <end position="24"/>
    </location>
</feature>
<dbReference type="Proteomes" id="UP000249688">
    <property type="component" value="Unassembled WGS sequence"/>
</dbReference>
<dbReference type="CDD" id="cd13578">
    <property type="entry name" value="PBP2_Bug27"/>
    <property type="match status" value="1"/>
</dbReference>
<name>A0A2W7I227_9PROT</name>
<evidence type="ECO:0000313" key="4">
    <source>
        <dbReference type="Proteomes" id="UP000249688"/>
    </source>
</evidence>
<dbReference type="SUPFAM" id="SSF53850">
    <property type="entry name" value="Periplasmic binding protein-like II"/>
    <property type="match status" value="1"/>
</dbReference>
<keyword evidence="4" id="KW-1185">Reference proteome</keyword>
<dbReference type="PANTHER" id="PTHR42928">
    <property type="entry name" value="TRICARBOXYLATE-BINDING PROTEIN"/>
    <property type="match status" value="1"/>
</dbReference>
<dbReference type="Gene3D" id="3.40.190.150">
    <property type="entry name" value="Bordetella uptake gene, domain 1"/>
    <property type="match status" value="1"/>
</dbReference>
<evidence type="ECO:0000256" key="1">
    <source>
        <dbReference type="ARBA" id="ARBA00006987"/>
    </source>
</evidence>
<dbReference type="OrthoDB" id="7250553at2"/>
<dbReference type="InterPro" id="IPR005064">
    <property type="entry name" value="BUG"/>
</dbReference>
<dbReference type="PANTHER" id="PTHR42928:SF5">
    <property type="entry name" value="BLR1237 PROTEIN"/>
    <property type="match status" value="1"/>
</dbReference>
<organism evidence="3 4">
    <name type="scientific">Humitalea rosea</name>
    <dbReference type="NCBI Taxonomy" id="990373"/>
    <lineage>
        <taxon>Bacteria</taxon>
        <taxon>Pseudomonadati</taxon>
        <taxon>Pseudomonadota</taxon>
        <taxon>Alphaproteobacteria</taxon>
        <taxon>Acetobacterales</taxon>
        <taxon>Roseomonadaceae</taxon>
        <taxon>Humitalea</taxon>
    </lineage>
</organism>
<comment type="similarity">
    <text evidence="1">Belongs to the UPF0065 (bug) family.</text>
</comment>
<comment type="caution">
    <text evidence="3">The sequence shown here is derived from an EMBL/GenBank/DDBJ whole genome shotgun (WGS) entry which is preliminary data.</text>
</comment>
<gene>
    <name evidence="3" type="ORF">C8P66_13040</name>
</gene>
<evidence type="ECO:0000256" key="2">
    <source>
        <dbReference type="SAM" id="SignalP"/>
    </source>
</evidence>
<protein>
    <submittedName>
        <fullName evidence="3">Tripartite-type tricarboxylate transporter receptor subunit TctC</fullName>
    </submittedName>
</protein>
<dbReference type="PIRSF" id="PIRSF017082">
    <property type="entry name" value="YflP"/>
    <property type="match status" value="1"/>
</dbReference>
<accession>A0A2W7I227</accession>
<dbReference type="EMBL" id="QKYU01000030">
    <property type="protein sequence ID" value="PZW39305.1"/>
    <property type="molecule type" value="Genomic_DNA"/>
</dbReference>
<reference evidence="3 4" key="1">
    <citation type="submission" date="2018-06" db="EMBL/GenBank/DDBJ databases">
        <title>Genomic Encyclopedia of Archaeal and Bacterial Type Strains, Phase II (KMG-II): from individual species to whole genera.</title>
        <authorList>
            <person name="Goeker M."/>
        </authorList>
    </citation>
    <scope>NUCLEOTIDE SEQUENCE [LARGE SCALE GENOMIC DNA]</scope>
    <source>
        <strain evidence="3 4">DSM 24525</strain>
    </source>
</reference>